<evidence type="ECO:0000256" key="7">
    <source>
        <dbReference type="RuleBase" id="RU003811"/>
    </source>
</evidence>
<evidence type="ECO:0000313" key="10">
    <source>
        <dbReference type="Proteomes" id="UP000033562"/>
    </source>
</evidence>
<keyword evidence="10" id="KW-1185">Reference proteome</keyword>
<dbReference type="EC" id="6.3.5.1" evidence="6"/>
<dbReference type="GO" id="GO:0003952">
    <property type="term" value="F:NAD+ synthase (glutamine-hydrolyzing) activity"/>
    <property type="evidence" value="ECO:0007669"/>
    <property type="project" value="UniProtKB-UniRule"/>
</dbReference>
<dbReference type="InterPro" id="IPR022310">
    <property type="entry name" value="NAD/GMP_synthase"/>
</dbReference>
<dbReference type="STRING" id="1359163.NLO413_0027"/>
<dbReference type="Pfam" id="PF02540">
    <property type="entry name" value="NAD_synthase"/>
    <property type="match status" value="1"/>
</dbReference>
<dbReference type="OrthoDB" id="9760188at2"/>
<evidence type="ECO:0000256" key="1">
    <source>
        <dbReference type="ARBA" id="ARBA00007145"/>
    </source>
</evidence>
<sequence>MAKISVLIAQLNYNPEDLDYNYKKILNTYIEAQQSADLILFSRYAMSGYIENEPILSGNFLYNCTQYIQNLALQTKNQKASIIIGSVINRNNFLHEIIYFIQNGNIKELTCTPIHYQNTNNNVILYVKQIRVLLSFNCKIDDDLNAQLLLIMDNTPYRQSLHKNYNDISSNKPIIYINLVGGYGNRVFYGGSFIYNKKFFFSLGLWKENKQLIYIPNLQSNGITHTISNNSSSHYQALMLSLKDYTYKNHFTNVLLGMSGGIDSSLVASIASDALGPNKVYGFMLPTQYTSNSSIYAAKECSVNLAINYKTLYIENIFKSSLISLQDIFINLQQDITEENLQSRIRGLILMAISNKFKFLLLSTGNKSELLTGYTTLYGDMCGGFAPIKDLYKTQIYKLVHWRNNNIPENSLCQKINIIPNIIINKPPSAELNYNQKDQDTLPEYSVLDSILELLVNKNYSKEEVINQGYKEQVVNYIISLVQKSSFKHKLSAVGPLIS</sequence>
<comment type="pathway">
    <text evidence="6">Cofactor biosynthesis; NAD(+) biosynthesis; NAD(+) from deamido-NAD(+) (L-Gln route): step 1/1.</text>
</comment>
<dbReference type="PANTHER" id="PTHR23090:SF9">
    <property type="entry name" value="GLUTAMINE-DEPENDENT NAD(+) SYNTHETASE"/>
    <property type="match status" value="1"/>
</dbReference>
<evidence type="ECO:0000256" key="6">
    <source>
        <dbReference type="PIRNR" id="PIRNR006630"/>
    </source>
</evidence>
<evidence type="ECO:0000313" key="9">
    <source>
        <dbReference type="EMBL" id="KJV68667.1"/>
    </source>
</evidence>
<dbReference type="NCBIfam" id="TIGR00552">
    <property type="entry name" value="nadE"/>
    <property type="match status" value="1"/>
</dbReference>
<dbReference type="RefSeq" id="WP_045808545.1">
    <property type="nucleotide sequence ID" value="NZ_LANX01000001.1"/>
</dbReference>
<dbReference type="InterPro" id="IPR003694">
    <property type="entry name" value="NAD_synthase"/>
</dbReference>
<dbReference type="PATRIC" id="fig|1359163.3.peg.27"/>
<dbReference type="SUPFAM" id="SSF52402">
    <property type="entry name" value="Adenine nucleotide alpha hydrolases-like"/>
    <property type="match status" value="1"/>
</dbReference>
<feature type="domain" description="NAD/GMP synthase" evidence="8">
    <location>
        <begin position="235"/>
        <end position="491"/>
    </location>
</feature>
<dbReference type="EMBL" id="LANX01000001">
    <property type="protein sequence ID" value="KJV68667.1"/>
    <property type="molecule type" value="Genomic_DNA"/>
</dbReference>
<comment type="caution">
    <text evidence="9">The sequence shown here is derived from an EMBL/GenBank/DDBJ whole genome shotgun (WGS) entry which is preliminary data.</text>
</comment>
<dbReference type="Gene3D" id="3.40.50.620">
    <property type="entry name" value="HUPs"/>
    <property type="match status" value="1"/>
</dbReference>
<dbReference type="InterPro" id="IPR014729">
    <property type="entry name" value="Rossmann-like_a/b/a_fold"/>
</dbReference>
<dbReference type="InterPro" id="IPR014445">
    <property type="entry name" value="Gln-dep_NAD_synthase"/>
</dbReference>
<name>A0A0F3NLV0_9RICK</name>
<evidence type="ECO:0000256" key="3">
    <source>
        <dbReference type="ARBA" id="ARBA00022741"/>
    </source>
</evidence>
<comment type="similarity">
    <text evidence="7">Belongs to the NAD synthetase family.</text>
</comment>
<evidence type="ECO:0000256" key="5">
    <source>
        <dbReference type="ARBA" id="ARBA00023027"/>
    </source>
</evidence>
<dbReference type="UniPathway" id="UPA00253">
    <property type="reaction ID" value="UER00334"/>
</dbReference>
<dbReference type="Gene3D" id="3.60.110.10">
    <property type="entry name" value="Carbon-nitrogen hydrolase"/>
    <property type="match status" value="1"/>
</dbReference>
<keyword evidence="3 6" id="KW-0547">Nucleotide-binding</keyword>
<comment type="similarity">
    <text evidence="1 6">In the C-terminal section; belongs to the NAD synthetase family.</text>
</comment>
<dbReference type="FunFam" id="3.40.50.620:FF:000106">
    <property type="entry name" value="Glutamine-dependent NAD(+) synthetase"/>
    <property type="match status" value="1"/>
</dbReference>
<comment type="catalytic activity">
    <reaction evidence="6">
        <text>deamido-NAD(+) + L-glutamine + ATP + H2O = L-glutamate + AMP + diphosphate + NAD(+) + H(+)</text>
        <dbReference type="Rhea" id="RHEA:24384"/>
        <dbReference type="ChEBI" id="CHEBI:15377"/>
        <dbReference type="ChEBI" id="CHEBI:15378"/>
        <dbReference type="ChEBI" id="CHEBI:29985"/>
        <dbReference type="ChEBI" id="CHEBI:30616"/>
        <dbReference type="ChEBI" id="CHEBI:33019"/>
        <dbReference type="ChEBI" id="CHEBI:57540"/>
        <dbReference type="ChEBI" id="CHEBI:58359"/>
        <dbReference type="ChEBI" id="CHEBI:58437"/>
        <dbReference type="ChEBI" id="CHEBI:456215"/>
        <dbReference type="EC" id="6.3.5.1"/>
    </reaction>
</comment>
<evidence type="ECO:0000256" key="2">
    <source>
        <dbReference type="ARBA" id="ARBA00022598"/>
    </source>
</evidence>
<dbReference type="PANTHER" id="PTHR23090">
    <property type="entry name" value="NH 3 /GLUTAMINE-DEPENDENT NAD + SYNTHETASE"/>
    <property type="match status" value="1"/>
</dbReference>
<reference evidence="9 10" key="1">
    <citation type="submission" date="2015-02" db="EMBL/GenBank/DDBJ databases">
        <title>Genome Sequencing of Rickettsiales.</title>
        <authorList>
            <person name="Daugherty S.C."/>
            <person name="Su Q."/>
            <person name="Abolude K."/>
            <person name="Beier-Sexton M."/>
            <person name="Carlyon J.A."/>
            <person name="Carter R."/>
            <person name="Day N.P."/>
            <person name="Dumler S.J."/>
            <person name="Dyachenko V."/>
            <person name="Godinez A."/>
            <person name="Kurtti T.J."/>
            <person name="Lichay M."/>
            <person name="Mullins K.E."/>
            <person name="Ott S."/>
            <person name="Pappas-Brown V."/>
            <person name="Paris D.H."/>
            <person name="Patel P."/>
            <person name="Richards A.L."/>
            <person name="Sadzewicz L."/>
            <person name="Sears K."/>
            <person name="Seidman D."/>
            <person name="Sengamalay N."/>
            <person name="Stenos J."/>
            <person name="Tallon L.J."/>
            <person name="Vincent G."/>
            <person name="Fraser C.M."/>
            <person name="Munderloh U."/>
            <person name="Dunning-Hotopp J.C."/>
        </authorList>
    </citation>
    <scope>NUCLEOTIDE SEQUENCE [LARGE SCALE GENOMIC DNA]</scope>
    <source>
        <strain evidence="9 10">RAC413</strain>
    </source>
</reference>
<dbReference type="InterPro" id="IPR036526">
    <property type="entry name" value="C-N_Hydrolase_sf"/>
</dbReference>
<dbReference type="GO" id="GO:0005524">
    <property type="term" value="F:ATP binding"/>
    <property type="evidence" value="ECO:0007669"/>
    <property type="project" value="UniProtKB-UniRule"/>
</dbReference>
<gene>
    <name evidence="9" type="primary">nadE</name>
    <name evidence="9" type="ORF">NLO413_0027</name>
</gene>
<dbReference type="AlphaFoldDB" id="A0A0F3NLV0"/>
<keyword evidence="4 6" id="KW-0067">ATP-binding</keyword>
<dbReference type="PIRSF" id="PIRSF006630">
    <property type="entry name" value="NADS_GAT"/>
    <property type="match status" value="1"/>
</dbReference>
<protein>
    <recommendedName>
        <fullName evidence="6">Glutamine-dependent NAD(+) synthetase</fullName>
        <ecNumber evidence="6">6.3.5.1</ecNumber>
    </recommendedName>
    <alternativeName>
        <fullName evidence="6">NAD(+) synthase [glutamine-hydrolyzing]</fullName>
    </alternativeName>
</protein>
<dbReference type="Proteomes" id="UP000033562">
    <property type="component" value="Unassembled WGS sequence"/>
</dbReference>
<proteinExistence type="inferred from homology"/>
<keyword evidence="5 6" id="KW-0520">NAD</keyword>
<dbReference type="CDD" id="cd00553">
    <property type="entry name" value="NAD_synthase"/>
    <property type="match status" value="1"/>
</dbReference>
<organism evidence="9 10">
    <name type="scientific">Candidatus Neoehrlichia procyonis str. RAC413</name>
    <dbReference type="NCBI Taxonomy" id="1359163"/>
    <lineage>
        <taxon>Bacteria</taxon>
        <taxon>Pseudomonadati</taxon>
        <taxon>Pseudomonadota</taxon>
        <taxon>Alphaproteobacteria</taxon>
        <taxon>Rickettsiales</taxon>
        <taxon>Anaplasmataceae</taxon>
        <taxon>Candidatus Neoehrlichia</taxon>
    </lineage>
</organism>
<dbReference type="GO" id="GO:0004359">
    <property type="term" value="F:glutaminase activity"/>
    <property type="evidence" value="ECO:0007669"/>
    <property type="project" value="InterPro"/>
</dbReference>
<dbReference type="GO" id="GO:0005737">
    <property type="term" value="C:cytoplasm"/>
    <property type="evidence" value="ECO:0007669"/>
    <property type="project" value="InterPro"/>
</dbReference>
<dbReference type="GO" id="GO:0009435">
    <property type="term" value="P:NAD+ biosynthetic process"/>
    <property type="evidence" value="ECO:0007669"/>
    <property type="project" value="UniProtKB-UniRule"/>
</dbReference>
<accession>A0A0F3NLV0</accession>
<keyword evidence="2 6" id="KW-0436">Ligase</keyword>
<evidence type="ECO:0000259" key="8">
    <source>
        <dbReference type="Pfam" id="PF02540"/>
    </source>
</evidence>
<evidence type="ECO:0000256" key="4">
    <source>
        <dbReference type="ARBA" id="ARBA00022840"/>
    </source>
</evidence>
<dbReference type="SUPFAM" id="SSF56317">
    <property type="entry name" value="Carbon-nitrogen hydrolase"/>
    <property type="match status" value="1"/>
</dbReference>